<gene>
    <name evidence="1" type="ORF">M0812_20116</name>
</gene>
<evidence type="ECO:0000313" key="2">
    <source>
        <dbReference type="Proteomes" id="UP001146793"/>
    </source>
</evidence>
<comment type="caution">
    <text evidence="1">The sequence shown here is derived from an EMBL/GenBank/DDBJ whole genome shotgun (WGS) entry which is preliminary data.</text>
</comment>
<reference evidence="1" key="1">
    <citation type="submission" date="2022-08" db="EMBL/GenBank/DDBJ databases">
        <title>Novel sulphate-reducing endosymbionts in the free-living metamonad Anaeramoeba.</title>
        <authorList>
            <person name="Jerlstrom-Hultqvist J."/>
            <person name="Cepicka I."/>
            <person name="Gallot-Lavallee L."/>
            <person name="Salas-Leiva D."/>
            <person name="Curtis B.A."/>
            <person name="Zahonova K."/>
            <person name="Pipaliya S."/>
            <person name="Dacks J."/>
            <person name="Roger A.J."/>
        </authorList>
    </citation>
    <scope>NUCLEOTIDE SEQUENCE</scope>
    <source>
        <strain evidence="1">Busselton2</strain>
    </source>
</reference>
<organism evidence="1 2">
    <name type="scientific">Anaeramoeba flamelloides</name>
    <dbReference type="NCBI Taxonomy" id="1746091"/>
    <lineage>
        <taxon>Eukaryota</taxon>
        <taxon>Metamonada</taxon>
        <taxon>Anaeramoebidae</taxon>
        <taxon>Anaeramoeba</taxon>
    </lineage>
</organism>
<protein>
    <submittedName>
        <fullName evidence="1">Uncharacterized protein</fullName>
    </submittedName>
</protein>
<dbReference type="Proteomes" id="UP001146793">
    <property type="component" value="Unassembled WGS sequence"/>
</dbReference>
<proteinExistence type="predicted"/>
<name>A0AAV7Z1J3_9EUKA</name>
<sequence>MLAINITHHSNLKGKPFIQKERTKSIFNGQYSVKVLIPSEKTHKYLHEESKIRRKNYHQKNRKNNCNLLDRVEERRTGIFQSVTKRIKGLGSDILAQQIYEGKEKKNL</sequence>
<dbReference type="EMBL" id="JANTQA010000045">
    <property type="protein sequence ID" value="KAJ3434057.1"/>
    <property type="molecule type" value="Genomic_DNA"/>
</dbReference>
<dbReference type="AlphaFoldDB" id="A0AAV7Z1J3"/>
<accession>A0AAV7Z1J3</accession>
<evidence type="ECO:0000313" key="1">
    <source>
        <dbReference type="EMBL" id="KAJ3434057.1"/>
    </source>
</evidence>